<dbReference type="PANTHER" id="PTHR42705">
    <property type="entry name" value="BIFUNCTIONAL NON-HOMOLOGOUS END JOINING PROTEIN LIGD"/>
    <property type="match status" value="1"/>
</dbReference>
<evidence type="ECO:0000313" key="3">
    <source>
        <dbReference type="EMBL" id="ROP30648.1"/>
    </source>
</evidence>
<comment type="caution">
    <text evidence="3">The sequence shown here is derived from an EMBL/GenBank/DDBJ whole genome shotgun (WGS) entry which is preliminary data.</text>
</comment>
<gene>
    <name evidence="3" type="ORF">EDD30_3506</name>
</gene>
<feature type="compositionally biased region" description="Basic and acidic residues" evidence="1">
    <location>
        <begin position="9"/>
        <end position="25"/>
    </location>
</feature>
<dbReference type="Proteomes" id="UP000271683">
    <property type="component" value="Unassembled WGS sequence"/>
</dbReference>
<dbReference type="InterPro" id="IPR052171">
    <property type="entry name" value="NHEJ_LigD"/>
</dbReference>
<evidence type="ECO:0000256" key="1">
    <source>
        <dbReference type="SAM" id="MobiDB-lite"/>
    </source>
</evidence>
<dbReference type="Pfam" id="PF21686">
    <property type="entry name" value="LigD_Prim-Pol"/>
    <property type="match status" value="1"/>
</dbReference>
<feature type="region of interest" description="Disordered" evidence="1">
    <location>
        <begin position="1"/>
        <end position="27"/>
    </location>
</feature>
<evidence type="ECO:0000259" key="2">
    <source>
        <dbReference type="Pfam" id="PF21686"/>
    </source>
</evidence>
<evidence type="ECO:0000313" key="4">
    <source>
        <dbReference type="Proteomes" id="UP000271683"/>
    </source>
</evidence>
<dbReference type="RefSeq" id="WP_084556351.1">
    <property type="nucleotide sequence ID" value="NZ_RJKL01000001.1"/>
</dbReference>
<dbReference type="CDD" id="cd04863">
    <property type="entry name" value="MtLigD_Pol_like"/>
    <property type="match status" value="1"/>
</dbReference>
<accession>A0A3N1GKD0</accession>
<dbReference type="EMBL" id="RJKL01000001">
    <property type="protein sequence ID" value="ROP30648.1"/>
    <property type="molecule type" value="Genomic_DNA"/>
</dbReference>
<dbReference type="InterPro" id="IPR014145">
    <property type="entry name" value="LigD_pol_dom"/>
</dbReference>
<name>A0A3N1GKD0_9ACTN</name>
<dbReference type="AlphaFoldDB" id="A0A3N1GKD0"/>
<dbReference type="NCBIfam" id="TIGR02778">
    <property type="entry name" value="ligD_pol"/>
    <property type="match status" value="1"/>
</dbReference>
<dbReference type="Gene3D" id="3.90.920.10">
    <property type="entry name" value="DNA primase, PRIM domain"/>
    <property type="match status" value="1"/>
</dbReference>
<sequence>MAELSRGGKPREKPGSGGKPREKPGNRIAVQIEGRDLELSNLDKLMYPEAGFTKGEVIDYYTRLAPVLLPHLRDRALTRIRYPDGVDGAHFFEKNAPGGTPSWVRLETLPVPGSTKSRETIDFVVVDELATLVWVANLASLELHTPQWRIGEHPDLMVVDLDPGAPAGLQECCAVAMLMRDRLGEDGLSAYPKTSGKKGMQLCVPISGTQDSEVVSGYAKRVAGELSARVPGSITAKMARAIRPGKVFIDWSQNAAAKTTVAPYSLRALGSPTASAPLTWEEVEAMALGEEPARQFGAGEVLERVDAYGDLLADLMEPGPPVP</sequence>
<proteinExistence type="predicted"/>
<organism evidence="3 4">
    <name type="scientific">Couchioplanes caeruleus</name>
    <dbReference type="NCBI Taxonomy" id="56438"/>
    <lineage>
        <taxon>Bacteria</taxon>
        <taxon>Bacillati</taxon>
        <taxon>Actinomycetota</taxon>
        <taxon>Actinomycetes</taxon>
        <taxon>Micromonosporales</taxon>
        <taxon>Micromonosporaceae</taxon>
        <taxon>Couchioplanes</taxon>
    </lineage>
</organism>
<reference evidence="3 4" key="1">
    <citation type="submission" date="2018-11" db="EMBL/GenBank/DDBJ databases">
        <title>Sequencing the genomes of 1000 actinobacteria strains.</title>
        <authorList>
            <person name="Klenk H.-P."/>
        </authorList>
    </citation>
    <scope>NUCLEOTIDE SEQUENCE [LARGE SCALE GENOMIC DNA]</scope>
    <source>
        <strain evidence="3 4">DSM 43634</strain>
    </source>
</reference>
<dbReference type="PANTHER" id="PTHR42705:SF2">
    <property type="entry name" value="BIFUNCTIONAL NON-HOMOLOGOUS END JOINING PROTEIN LIGD"/>
    <property type="match status" value="1"/>
</dbReference>
<feature type="domain" description="DNA ligase D polymerase" evidence="2">
    <location>
        <begin position="53"/>
        <end position="311"/>
    </location>
</feature>
<protein>
    <submittedName>
        <fullName evidence="3">Bifunctional non-homologous end joining protein LigD</fullName>
    </submittedName>
</protein>
<dbReference type="OrthoDB" id="9802472at2"/>
<dbReference type="InterPro" id="IPR033649">
    <property type="entry name" value="MtLigD_Pol-like"/>
</dbReference>